<evidence type="ECO:0000313" key="2">
    <source>
        <dbReference type="Proteomes" id="UP000024533"/>
    </source>
</evidence>
<protein>
    <submittedName>
        <fullName evidence="1">Uncharacterized protein</fullName>
    </submittedName>
</protein>
<sequence>MQCTNPAQMTMIELRHAESGMIFSGEQGSLQLSVELAIRLTVTNIYKTTNELQGIIANHFNDKGHVQFIAKPTGSEWLLRVLEIDKDMMLQFHGNIGMILSSEGNSIQLNGTEFALQASGGIQS</sequence>
<dbReference type="AlphaFoldDB" id="A0A059J6N5"/>
<dbReference type="Proteomes" id="UP000024533">
    <property type="component" value="Unassembled WGS sequence"/>
</dbReference>
<dbReference type="OrthoDB" id="10566049at2759"/>
<reference evidence="1 2" key="1">
    <citation type="submission" date="2014-02" db="EMBL/GenBank/DDBJ databases">
        <title>The Genome Sequence of Trichophyton interdigitale MR816.</title>
        <authorList>
            <consortium name="The Broad Institute Genomics Platform"/>
            <person name="Cuomo C.A."/>
            <person name="White T.C."/>
            <person name="Graser Y."/>
            <person name="Martinez-Rossi N."/>
            <person name="Heitman J."/>
            <person name="Young S.K."/>
            <person name="Zeng Q."/>
            <person name="Gargeya S."/>
            <person name="Abouelleil A."/>
            <person name="Alvarado L."/>
            <person name="Chapman S.B."/>
            <person name="Gainer-Dewar J."/>
            <person name="Goldberg J."/>
            <person name="Griggs A."/>
            <person name="Gujja S."/>
            <person name="Hansen M."/>
            <person name="Howarth C."/>
            <person name="Imamovic A."/>
            <person name="Larimer J."/>
            <person name="Martinez D."/>
            <person name="Murphy C."/>
            <person name="Pearson M.D."/>
            <person name="Persinoti G."/>
            <person name="Poon T."/>
            <person name="Priest M."/>
            <person name="Roberts A.D."/>
            <person name="Saif S."/>
            <person name="Shea T.D."/>
            <person name="Sykes S.N."/>
            <person name="Wortman J."/>
            <person name="Nusbaum C."/>
            <person name="Birren B."/>
        </authorList>
    </citation>
    <scope>NUCLEOTIDE SEQUENCE [LARGE SCALE GENOMIC DNA]</scope>
    <source>
        <strain evidence="1 2">MR816</strain>
    </source>
</reference>
<dbReference type="EMBL" id="AOKY01000319">
    <property type="protein sequence ID" value="KDB23132.1"/>
    <property type="molecule type" value="Genomic_DNA"/>
</dbReference>
<proteinExistence type="predicted"/>
<name>A0A059J6N5_TRIIM</name>
<evidence type="ECO:0000313" key="1">
    <source>
        <dbReference type="EMBL" id="KDB23132.1"/>
    </source>
</evidence>
<dbReference type="HOGENOM" id="CLU_2005530_0_0_1"/>
<organism evidence="1 2">
    <name type="scientific">Trichophyton interdigitale (strain MR816)</name>
    <dbReference type="NCBI Taxonomy" id="1215338"/>
    <lineage>
        <taxon>Eukaryota</taxon>
        <taxon>Fungi</taxon>
        <taxon>Dikarya</taxon>
        <taxon>Ascomycota</taxon>
        <taxon>Pezizomycotina</taxon>
        <taxon>Eurotiomycetes</taxon>
        <taxon>Eurotiomycetidae</taxon>
        <taxon>Onygenales</taxon>
        <taxon>Arthrodermataceae</taxon>
        <taxon>Trichophyton</taxon>
    </lineage>
</organism>
<gene>
    <name evidence="1" type="ORF">H109_04950</name>
</gene>
<comment type="caution">
    <text evidence="1">The sequence shown here is derived from an EMBL/GenBank/DDBJ whole genome shotgun (WGS) entry which is preliminary data.</text>
</comment>
<keyword evidence="2" id="KW-1185">Reference proteome</keyword>
<accession>A0A059J6N5</accession>